<evidence type="ECO:0000313" key="2">
    <source>
        <dbReference type="Proteomes" id="UP000698963"/>
    </source>
</evidence>
<dbReference type="AlphaFoldDB" id="A0A921AXT7"/>
<comment type="caution">
    <text evidence="1">The sequence shown here is derived from an EMBL/GenBank/DDBJ whole genome shotgun (WGS) entry which is preliminary data.</text>
</comment>
<evidence type="ECO:0000313" key="1">
    <source>
        <dbReference type="EMBL" id="HJD98108.1"/>
    </source>
</evidence>
<protein>
    <recommendedName>
        <fullName evidence="3">DUF1887 family protein</fullName>
    </recommendedName>
</protein>
<dbReference type="InterPro" id="IPR011856">
    <property type="entry name" value="tRNA_endonuc-like_dom_sf"/>
</dbReference>
<name>A0A921AXT7_9BACT</name>
<dbReference type="EMBL" id="DYZA01000221">
    <property type="protein sequence ID" value="HJD98108.1"/>
    <property type="molecule type" value="Genomic_DNA"/>
</dbReference>
<accession>A0A921AXT7</accession>
<dbReference type="SUPFAM" id="SSF52980">
    <property type="entry name" value="Restriction endonuclease-like"/>
    <property type="match status" value="1"/>
</dbReference>
<proteinExistence type="predicted"/>
<gene>
    <name evidence="1" type="ORF">K8W16_10750</name>
</gene>
<dbReference type="RefSeq" id="WP_304123560.1">
    <property type="nucleotide sequence ID" value="NZ_DYZA01000221.1"/>
</dbReference>
<organism evidence="1 2">
    <name type="scientific">Mailhella massiliensis</name>
    <dbReference type="NCBI Taxonomy" id="1903261"/>
    <lineage>
        <taxon>Bacteria</taxon>
        <taxon>Pseudomonadati</taxon>
        <taxon>Thermodesulfobacteriota</taxon>
        <taxon>Desulfovibrionia</taxon>
        <taxon>Desulfovibrionales</taxon>
        <taxon>Desulfovibrionaceae</taxon>
        <taxon>Mailhella</taxon>
    </lineage>
</organism>
<evidence type="ECO:0008006" key="3">
    <source>
        <dbReference type="Google" id="ProtNLM"/>
    </source>
</evidence>
<dbReference type="GO" id="GO:0003676">
    <property type="term" value="F:nucleic acid binding"/>
    <property type="evidence" value="ECO:0007669"/>
    <property type="project" value="InterPro"/>
</dbReference>
<dbReference type="InterPro" id="IPR011335">
    <property type="entry name" value="Restrct_endonuc-II-like"/>
</dbReference>
<reference evidence="1" key="1">
    <citation type="journal article" date="2021" name="PeerJ">
        <title>Extensive microbial diversity within the chicken gut microbiome revealed by metagenomics and culture.</title>
        <authorList>
            <person name="Gilroy R."/>
            <person name="Ravi A."/>
            <person name="Getino M."/>
            <person name="Pursley I."/>
            <person name="Horton D.L."/>
            <person name="Alikhan N.F."/>
            <person name="Baker D."/>
            <person name="Gharbi K."/>
            <person name="Hall N."/>
            <person name="Watson M."/>
            <person name="Adriaenssens E.M."/>
            <person name="Foster-Nyarko E."/>
            <person name="Jarju S."/>
            <person name="Secka A."/>
            <person name="Antonio M."/>
            <person name="Oren A."/>
            <person name="Chaudhuri R.R."/>
            <person name="La Ragione R."/>
            <person name="Hildebrand F."/>
            <person name="Pallen M.J."/>
        </authorList>
    </citation>
    <scope>NUCLEOTIDE SEQUENCE</scope>
    <source>
        <strain evidence="1">ChiGjej2B2-19336</strain>
    </source>
</reference>
<dbReference type="Gene3D" id="3.40.1350.10">
    <property type="match status" value="1"/>
</dbReference>
<reference evidence="1" key="2">
    <citation type="submission" date="2021-09" db="EMBL/GenBank/DDBJ databases">
        <authorList>
            <person name="Gilroy R."/>
        </authorList>
    </citation>
    <scope>NUCLEOTIDE SEQUENCE</scope>
    <source>
        <strain evidence="1">ChiGjej2B2-19336</strain>
    </source>
</reference>
<dbReference type="Proteomes" id="UP000698963">
    <property type="component" value="Unassembled WGS sequence"/>
</dbReference>
<sequence length="670" mass="74345">MSHTFVSIVGTQIMGTLHPRQAFLRACPGGRSILLATKATEEHALRLKSWAARHDGCDVDILSIPMTAGTKESASAVVARLAEEAEASGGRIFFNVDGGMNYLIADCVVALGNHRPVFIQSSEMRSLAFDTETGLVERLADADRFSVREMLELQGVEWSRAASSSPLVDWCAQQGMALPEGCETGLAIDGVTFDVVWNPGSNRINFMKDMRFLPKDSKERVNIERKLVQWAADRKRSTQLYDRRVYAVVSDEKTAHRLQTESCGKIEVLDRTGEFGEHSPLRGKLEKVFARRAVFKDASETLKPQKQKAESPLEDGTLIVSVGTNIVPTITALRSHKARHAVLCCTKDLEDVAKRIKNAADFFGFESVRIVRVTVEGNYLETLLPAPAEGAHVSINITPGTKGQGAMLAWWGRSHGCSVWSIDNRNGLCVPLFAPHDEQPLKVVPCDMETRFLVEGALLRSCGELSEADREMCRVMLAFMRVSIDEDRDDDVMKRAVSAGGMRLEPGKGKEWVLTAGGTAYRFSTEGGEWLEKLAAAALEEAGFTDVRYRVRFSWPEAIEKTIRRENSLSSETDVFSLDLDVTGSRNNDIVVISCKANPYASVEDAADEVAATGERLGRFALRMLLHVNEKLFSMHGDNVMVFGWRLLCRREELLKLIETLRLLLRTTEE</sequence>